<feature type="domain" description="Nucleoside phosphorylase" evidence="4">
    <location>
        <begin position="27"/>
        <end position="219"/>
    </location>
</feature>
<dbReference type="EMBL" id="CP019384">
    <property type="protein sequence ID" value="QAT17652.1"/>
    <property type="molecule type" value="Genomic_DNA"/>
</dbReference>
<dbReference type="GO" id="GO:0009116">
    <property type="term" value="P:nucleoside metabolic process"/>
    <property type="evidence" value="ECO:0007669"/>
    <property type="project" value="InterPro"/>
</dbReference>
<dbReference type="InterPro" id="IPR035994">
    <property type="entry name" value="Nucleoside_phosphorylase_sf"/>
</dbReference>
<dbReference type="GO" id="GO:0004850">
    <property type="term" value="F:uridine phosphorylase activity"/>
    <property type="evidence" value="ECO:0007669"/>
    <property type="project" value="UniProtKB-EC"/>
</dbReference>
<dbReference type="PANTHER" id="PTHR43691:SF11">
    <property type="entry name" value="FI09636P-RELATED"/>
    <property type="match status" value="1"/>
</dbReference>
<evidence type="ECO:0000256" key="2">
    <source>
        <dbReference type="ARBA" id="ARBA00021980"/>
    </source>
</evidence>
<evidence type="ECO:0000256" key="1">
    <source>
        <dbReference type="ARBA" id="ARBA00011888"/>
    </source>
</evidence>
<reference evidence="5 6" key="1">
    <citation type="submission" date="2017-01" db="EMBL/GenBank/DDBJ databases">
        <title>First insights into the biology of 'candidatus Vampirococcus archaeovorus'.</title>
        <authorList>
            <person name="Kizina J."/>
            <person name="Jordan S."/>
            <person name="Stueber K."/>
            <person name="Reinhardt R."/>
            <person name="Harder J."/>
        </authorList>
    </citation>
    <scope>NUCLEOTIDE SEQUENCE [LARGE SCALE GENOMIC DNA]</scope>
    <source>
        <strain evidence="5 6">LiM</strain>
    </source>
</reference>
<name>A0A410P6C8_VELA1</name>
<comment type="catalytic activity">
    <reaction evidence="3">
        <text>uridine + phosphate = alpha-D-ribose 1-phosphate + uracil</text>
        <dbReference type="Rhea" id="RHEA:24388"/>
        <dbReference type="ChEBI" id="CHEBI:16704"/>
        <dbReference type="ChEBI" id="CHEBI:17568"/>
        <dbReference type="ChEBI" id="CHEBI:43474"/>
        <dbReference type="ChEBI" id="CHEBI:57720"/>
        <dbReference type="EC" id="2.4.2.3"/>
    </reaction>
</comment>
<protein>
    <recommendedName>
        <fullName evidence="2">Uridine phosphorylase</fullName>
        <ecNumber evidence="1">2.4.2.3</ecNumber>
    </recommendedName>
</protein>
<dbReference type="SUPFAM" id="SSF53167">
    <property type="entry name" value="Purine and uridine phosphorylases"/>
    <property type="match status" value="1"/>
</dbReference>
<proteinExistence type="predicted"/>
<dbReference type="GO" id="GO:0005829">
    <property type="term" value="C:cytosol"/>
    <property type="evidence" value="ECO:0007669"/>
    <property type="project" value="TreeGrafter"/>
</dbReference>
<dbReference type="EC" id="2.4.2.3" evidence="1"/>
<dbReference type="Gene3D" id="3.40.50.1580">
    <property type="entry name" value="Nucleoside phosphorylase domain"/>
    <property type="match status" value="1"/>
</dbReference>
<dbReference type="OrthoDB" id="7945729at2"/>
<evidence type="ECO:0000313" key="6">
    <source>
        <dbReference type="Proteomes" id="UP000287243"/>
    </source>
</evidence>
<sequence>MQMKKDIHLTGRDLLGMVQVKPGDFGKYAIIPGTAERRDAILEHLEKPVKSFSFFEYTMYTGFYEGIKIAVGNGGRFSPDSAIIAEILCAGKVECIIRAGSCGALDETIKVGDVVLATGVVRGDGVTPYYVDKDYKTVTDVSVTAALEATAKENEVSIRKGLIWTTDALLRETRELIEKVKKEGAVAVDMVSSALLTIAQLNNVKAASISAVSDNLITGELGFINPDYYEAEARVVKVCLDAVKKLAQGS</sequence>
<dbReference type="InterPro" id="IPR000845">
    <property type="entry name" value="Nucleoside_phosphorylase_d"/>
</dbReference>
<dbReference type="RefSeq" id="WP_128700604.1">
    <property type="nucleotide sequence ID" value="NZ_CP019384.1"/>
</dbReference>
<evidence type="ECO:0000256" key="3">
    <source>
        <dbReference type="ARBA" id="ARBA00048447"/>
    </source>
</evidence>
<dbReference type="Proteomes" id="UP000287243">
    <property type="component" value="Chromosome"/>
</dbReference>
<accession>A0A410P6C8</accession>
<keyword evidence="6" id="KW-1185">Reference proteome</keyword>
<gene>
    <name evidence="5" type="ORF">BU251_07935</name>
</gene>
<evidence type="ECO:0000313" key="5">
    <source>
        <dbReference type="EMBL" id="QAT17652.1"/>
    </source>
</evidence>
<organism evidence="5 6">
    <name type="scientific">Velamenicoccus archaeovorus</name>
    <dbReference type="NCBI Taxonomy" id="1930593"/>
    <lineage>
        <taxon>Bacteria</taxon>
        <taxon>Pseudomonadati</taxon>
        <taxon>Candidatus Omnitrophota</taxon>
        <taxon>Candidatus Velamenicoccus</taxon>
    </lineage>
</organism>
<dbReference type="PANTHER" id="PTHR43691">
    <property type="entry name" value="URIDINE PHOSPHORYLASE"/>
    <property type="match status" value="1"/>
</dbReference>
<dbReference type="KEGG" id="vai:BU251_07935"/>
<evidence type="ECO:0000259" key="4">
    <source>
        <dbReference type="Pfam" id="PF01048"/>
    </source>
</evidence>
<dbReference type="Pfam" id="PF01048">
    <property type="entry name" value="PNP_UDP_1"/>
    <property type="match status" value="1"/>
</dbReference>
<dbReference type="AlphaFoldDB" id="A0A410P6C8"/>
<dbReference type="CDD" id="cd09005">
    <property type="entry name" value="NP-I"/>
    <property type="match status" value="1"/>
</dbReference>